<dbReference type="KEGG" id="mno:Mnod_4847"/>
<dbReference type="Proteomes" id="UP000008207">
    <property type="component" value="Chromosome"/>
</dbReference>
<gene>
    <name evidence="2" type="ordered locus">Mnod_4847</name>
</gene>
<evidence type="ECO:0000313" key="2">
    <source>
        <dbReference type="EMBL" id="ACL59709.1"/>
    </source>
</evidence>
<feature type="transmembrane region" description="Helical" evidence="1">
    <location>
        <begin position="34"/>
        <end position="59"/>
    </location>
</feature>
<dbReference type="RefSeq" id="WP_015931339.1">
    <property type="nucleotide sequence ID" value="NC_011894.1"/>
</dbReference>
<dbReference type="AlphaFoldDB" id="B8IFZ9"/>
<evidence type="ECO:0000256" key="1">
    <source>
        <dbReference type="SAM" id="Phobius"/>
    </source>
</evidence>
<feature type="transmembrane region" description="Helical" evidence="1">
    <location>
        <begin position="66"/>
        <end position="85"/>
    </location>
</feature>
<accession>B8IFZ9</accession>
<reference evidence="2 3" key="1">
    <citation type="submission" date="2009-01" db="EMBL/GenBank/DDBJ databases">
        <title>Complete sequence of chromosome of Methylobacterium nodulans ORS 2060.</title>
        <authorList>
            <consortium name="US DOE Joint Genome Institute"/>
            <person name="Lucas S."/>
            <person name="Copeland A."/>
            <person name="Lapidus A."/>
            <person name="Glavina del Rio T."/>
            <person name="Dalin E."/>
            <person name="Tice H."/>
            <person name="Bruce D."/>
            <person name="Goodwin L."/>
            <person name="Pitluck S."/>
            <person name="Sims D."/>
            <person name="Brettin T."/>
            <person name="Detter J.C."/>
            <person name="Han C."/>
            <person name="Larimer F."/>
            <person name="Land M."/>
            <person name="Hauser L."/>
            <person name="Kyrpides N."/>
            <person name="Ivanova N."/>
            <person name="Marx C.J."/>
            <person name="Richardson P."/>
        </authorList>
    </citation>
    <scope>NUCLEOTIDE SEQUENCE [LARGE SCALE GENOMIC DNA]</scope>
    <source>
        <strain evidence="3">LMG 21967 / CNCM I-2342 / ORS 2060</strain>
    </source>
</reference>
<keyword evidence="1" id="KW-1133">Transmembrane helix</keyword>
<organism evidence="2 3">
    <name type="scientific">Methylobacterium nodulans (strain LMG 21967 / CNCM I-2342 / ORS 2060)</name>
    <dbReference type="NCBI Taxonomy" id="460265"/>
    <lineage>
        <taxon>Bacteria</taxon>
        <taxon>Pseudomonadati</taxon>
        <taxon>Pseudomonadota</taxon>
        <taxon>Alphaproteobacteria</taxon>
        <taxon>Hyphomicrobiales</taxon>
        <taxon>Methylobacteriaceae</taxon>
        <taxon>Methylobacterium</taxon>
    </lineage>
</organism>
<keyword evidence="3" id="KW-1185">Reference proteome</keyword>
<dbReference type="eggNOG" id="ENOG5030YDH">
    <property type="taxonomic scope" value="Bacteria"/>
</dbReference>
<dbReference type="EMBL" id="CP001349">
    <property type="protein sequence ID" value="ACL59709.1"/>
    <property type="molecule type" value="Genomic_DNA"/>
</dbReference>
<keyword evidence="1" id="KW-0812">Transmembrane</keyword>
<proteinExistence type="predicted"/>
<evidence type="ECO:0000313" key="3">
    <source>
        <dbReference type="Proteomes" id="UP000008207"/>
    </source>
</evidence>
<dbReference type="HOGENOM" id="CLU_094239_1_0_5"/>
<dbReference type="OrthoDB" id="8447539at2"/>
<keyword evidence="1" id="KW-0472">Membrane</keyword>
<name>B8IFZ9_METNO</name>
<protein>
    <submittedName>
        <fullName evidence="2">Uncharacterized protein</fullName>
    </submittedName>
</protein>
<sequence>MLPRRDGFGLLLLAWLANQAIGIGAHGCPLDPAILGWGPAIGSALFLACVAAAALAFAAAFAAYEFALFGAAFLLQGGTGAYAPVVVARLFLIDLGAFAGLSLLQALGRSLAEIRGARSRPAA</sequence>